<evidence type="ECO:0000313" key="1">
    <source>
        <dbReference type="EMBL" id="GAE34346.1"/>
    </source>
</evidence>
<comment type="caution">
    <text evidence="1">The sequence shown here is derived from an EMBL/GenBank/DDBJ whole genome shotgun (WGS) entry which is preliminary data.</text>
</comment>
<organism evidence="1 2">
    <name type="scientific">Halalkalibacter akibai (strain ATCC 43226 / DSM 21942 / CIP 109018 / JCM 9157 / 1139)</name>
    <name type="common">Bacillus akibai</name>
    <dbReference type="NCBI Taxonomy" id="1236973"/>
    <lineage>
        <taxon>Bacteria</taxon>
        <taxon>Bacillati</taxon>
        <taxon>Bacillota</taxon>
        <taxon>Bacilli</taxon>
        <taxon>Bacillales</taxon>
        <taxon>Bacillaceae</taxon>
        <taxon>Halalkalibacter</taxon>
    </lineage>
</organism>
<proteinExistence type="predicted"/>
<dbReference type="eggNOG" id="ENOG5030ESA">
    <property type="taxonomic scope" value="Bacteria"/>
</dbReference>
<keyword evidence="2" id="KW-1185">Reference proteome</keyword>
<dbReference type="RefSeq" id="WP_035663174.1">
    <property type="nucleotide sequence ID" value="NZ_BAUV01000007.1"/>
</dbReference>
<dbReference type="AlphaFoldDB" id="W4QQJ0"/>
<gene>
    <name evidence="1" type="ORF">JCM9157_1396</name>
</gene>
<reference evidence="1 2" key="1">
    <citation type="journal article" date="2014" name="Genome Announc.">
        <title>Draft Genome Sequences of Three Alkaliphilic Bacillus Strains, Bacillus wakoensis JCM 9140T, Bacillus akibai JCM 9157T, and Bacillus hemicellulosilyticus JCM 9152T.</title>
        <authorList>
            <person name="Yuki M."/>
            <person name="Oshima K."/>
            <person name="Suda W."/>
            <person name="Oshida Y."/>
            <person name="Kitamura K."/>
            <person name="Iida T."/>
            <person name="Hattori M."/>
            <person name="Ohkuma M."/>
        </authorList>
    </citation>
    <scope>NUCLEOTIDE SEQUENCE [LARGE SCALE GENOMIC DNA]</scope>
    <source>
        <strain evidence="1 2">JCM 9157</strain>
    </source>
</reference>
<dbReference type="EMBL" id="BAUV01000007">
    <property type="protein sequence ID" value="GAE34346.1"/>
    <property type="molecule type" value="Genomic_DNA"/>
</dbReference>
<dbReference type="OrthoDB" id="2940301at2"/>
<dbReference type="Proteomes" id="UP000018896">
    <property type="component" value="Unassembled WGS sequence"/>
</dbReference>
<accession>W4QQJ0</accession>
<protein>
    <submittedName>
        <fullName evidence="1">Uncharacterized protein</fullName>
    </submittedName>
</protein>
<name>W4QQJ0_HALA3</name>
<evidence type="ECO:0000313" key="2">
    <source>
        <dbReference type="Proteomes" id="UP000018896"/>
    </source>
</evidence>
<sequence length="59" mass="7104">MDLTEKHFERLSKKSYHTLEKLQQQYKQEFGDSISKEELLSLVIRYSKEKAGKREKKSK</sequence>